<organism evidence="1 2">
    <name type="scientific">Candidatus Falkowbacteria bacterium CG02_land_8_20_14_3_00_36_14</name>
    <dbReference type="NCBI Taxonomy" id="1974560"/>
    <lineage>
        <taxon>Bacteria</taxon>
        <taxon>Candidatus Falkowiibacteriota</taxon>
    </lineage>
</organism>
<protein>
    <submittedName>
        <fullName evidence="1">Uncharacterized protein</fullName>
    </submittedName>
</protein>
<accession>A0A2M7DPD7</accession>
<reference evidence="2" key="1">
    <citation type="submission" date="2017-09" db="EMBL/GenBank/DDBJ databases">
        <title>Depth-based differentiation of microbial function through sediment-hosted aquifers and enrichment of novel symbionts in the deep terrestrial subsurface.</title>
        <authorList>
            <person name="Probst A.J."/>
            <person name="Ladd B."/>
            <person name="Jarett J.K."/>
            <person name="Geller-Mcgrath D.E."/>
            <person name="Sieber C.M.K."/>
            <person name="Emerson J.B."/>
            <person name="Anantharaman K."/>
            <person name="Thomas B.C."/>
            <person name="Malmstrom R."/>
            <person name="Stieglmeier M."/>
            <person name="Klingl A."/>
            <person name="Woyke T."/>
            <person name="Ryan C.M."/>
            <person name="Banfield J.F."/>
        </authorList>
    </citation>
    <scope>NUCLEOTIDE SEQUENCE [LARGE SCALE GENOMIC DNA]</scope>
</reference>
<sequence length="147" mass="17282">MKILYIKFIYPNKGEDMAKDKIIYGGAVDSVPNKLNEFLNKNKITIEKLNISKEREGIGIKFYFNRIICNQCIILFIKVYSELCGLKVEEDLFALSSHKGNEYFPGYIIYSDPINPQLDILVTFTNTTRIKIKKKKRKVYIKYNIYY</sequence>
<gene>
    <name evidence="1" type="ORF">COS18_02375</name>
</gene>
<evidence type="ECO:0000313" key="1">
    <source>
        <dbReference type="EMBL" id="PIV51629.1"/>
    </source>
</evidence>
<comment type="caution">
    <text evidence="1">The sequence shown here is derived from an EMBL/GenBank/DDBJ whole genome shotgun (WGS) entry which is preliminary data.</text>
</comment>
<name>A0A2M7DPD7_9BACT</name>
<dbReference type="AlphaFoldDB" id="A0A2M7DPD7"/>
<dbReference type="Proteomes" id="UP000228896">
    <property type="component" value="Unassembled WGS sequence"/>
</dbReference>
<proteinExistence type="predicted"/>
<evidence type="ECO:0000313" key="2">
    <source>
        <dbReference type="Proteomes" id="UP000228896"/>
    </source>
</evidence>
<dbReference type="EMBL" id="PETS01000052">
    <property type="protein sequence ID" value="PIV51629.1"/>
    <property type="molecule type" value="Genomic_DNA"/>
</dbReference>